<proteinExistence type="predicted"/>
<evidence type="ECO:0000256" key="1">
    <source>
        <dbReference type="SAM" id="MobiDB-lite"/>
    </source>
</evidence>
<feature type="compositionally biased region" description="Basic and acidic residues" evidence="1">
    <location>
        <begin position="118"/>
        <end position="127"/>
    </location>
</feature>
<evidence type="ECO:0000313" key="3">
    <source>
        <dbReference type="Proteomes" id="UP001589647"/>
    </source>
</evidence>
<name>A0ABV5IDL7_9ACTN</name>
<dbReference type="Proteomes" id="UP001589647">
    <property type="component" value="Unassembled WGS sequence"/>
</dbReference>
<protein>
    <submittedName>
        <fullName evidence="2">Uncharacterized protein</fullName>
    </submittedName>
</protein>
<dbReference type="RefSeq" id="WP_189651674.1">
    <property type="nucleotide sequence ID" value="NZ_BMRC01000021.1"/>
</dbReference>
<keyword evidence="3" id="KW-1185">Reference proteome</keyword>
<comment type="caution">
    <text evidence="2">The sequence shown here is derived from an EMBL/GenBank/DDBJ whole genome shotgun (WGS) entry which is preliminary data.</text>
</comment>
<dbReference type="EMBL" id="JBHMEI010000007">
    <property type="protein sequence ID" value="MFB9202417.1"/>
    <property type="molecule type" value="Genomic_DNA"/>
</dbReference>
<sequence length="127" mass="14304">MADQVVLDELQQALDEAFQGRDRVAMREVYARVSAHLRIPADMLAHLNEVPEGRYTREEMAEAINGVIRRRGEQDSLGLLGIPRQRPVEETPAAERAIEDDTPLEYLNPTATPPDDDQTPRFREPGA</sequence>
<evidence type="ECO:0000313" key="2">
    <source>
        <dbReference type="EMBL" id="MFB9202417.1"/>
    </source>
</evidence>
<gene>
    <name evidence="2" type="ORF">ACFFV7_14555</name>
</gene>
<reference evidence="2 3" key="1">
    <citation type="submission" date="2024-09" db="EMBL/GenBank/DDBJ databases">
        <authorList>
            <person name="Sun Q."/>
            <person name="Mori K."/>
        </authorList>
    </citation>
    <scope>NUCLEOTIDE SEQUENCE [LARGE SCALE GENOMIC DNA]</scope>
    <source>
        <strain evidence="2 3">CCM 3426</strain>
    </source>
</reference>
<accession>A0ABV5IDL7</accession>
<organism evidence="2 3">
    <name type="scientific">Nonomuraea spiralis</name>
    <dbReference type="NCBI Taxonomy" id="46182"/>
    <lineage>
        <taxon>Bacteria</taxon>
        <taxon>Bacillati</taxon>
        <taxon>Actinomycetota</taxon>
        <taxon>Actinomycetes</taxon>
        <taxon>Streptosporangiales</taxon>
        <taxon>Streptosporangiaceae</taxon>
        <taxon>Nonomuraea</taxon>
    </lineage>
</organism>
<feature type="region of interest" description="Disordered" evidence="1">
    <location>
        <begin position="84"/>
        <end position="127"/>
    </location>
</feature>